<dbReference type="SUPFAM" id="SSF55961">
    <property type="entry name" value="Bet v1-like"/>
    <property type="match status" value="1"/>
</dbReference>
<dbReference type="InterPro" id="IPR023393">
    <property type="entry name" value="START-like_dom_sf"/>
</dbReference>
<accession>A0A7I7XEI5</accession>
<dbReference type="RefSeq" id="WP_163735503.1">
    <property type="nucleotide sequence ID" value="NZ_AP022610.1"/>
</dbReference>
<sequence length="140" mass="15206">MSTISHAIRIRAPRDEVFEAIATTKGLQGWYAPRVTGELAVHEEIVAEAADGEVFRWKLLSQNPGTSAEWECVSGPGSSAGTRVMHRLSETDDGRTAVEVDHDGWSEEDDAIPTCNTLWGILIGRLRDYVESGSATHALG</sequence>
<dbReference type="InterPro" id="IPR013538">
    <property type="entry name" value="ASHA1/2-like_C"/>
</dbReference>
<evidence type="ECO:0000313" key="4">
    <source>
        <dbReference type="Proteomes" id="UP000466517"/>
    </source>
</evidence>
<dbReference type="AlphaFoldDB" id="A0A7I7XEI5"/>
<proteinExistence type="inferred from homology"/>
<evidence type="ECO:0000256" key="1">
    <source>
        <dbReference type="ARBA" id="ARBA00006817"/>
    </source>
</evidence>
<keyword evidence="4" id="KW-1185">Reference proteome</keyword>
<feature type="domain" description="Activator of Hsp90 ATPase homologue 1/2-like C-terminal" evidence="2">
    <location>
        <begin position="11"/>
        <end position="131"/>
    </location>
</feature>
<protein>
    <recommendedName>
        <fullName evidence="2">Activator of Hsp90 ATPase homologue 1/2-like C-terminal domain-containing protein</fullName>
    </recommendedName>
</protein>
<organism evidence="3 4">
    <name type="scientific">Mycolicibacterium madagascariense</name>
    <dbReference type="NCBI Taxonomy" id="212765"/>
    <lineage>
        <taxon>Bacteria</taxon>
        <taxon>Bacillati</taxon>
        <taxon>Actinomycetota</taxon>
        <taxon>Actinomycetes</taxon>
        <taxon>Mycobacteriales</taxon>
        <taxon>Mycobacteriaceae</taxon>
        <taxon>Mycolicibacterium</taxon>
    </lineage>
</organism>
<name>A0A7I7XEI5_9MYCO</name>
<gene>
    <name evidence="3" type="ORF">MMAD_18260</name>
</gene>
<dbReference type="EMBL" id="AP022610">
    <property type="protein sequence ID" value="BBZ27531.1"/>
    <property type="molecule type" value="Genomic_DNA"/>
</dbReference>
<evidence type="ECO:0000259" key="2">
    <source>
        <dbReference type="Pfam" id="PF08327"/>
    </source>
</evidence>
<dbReference type="CDD" id="cd07814">
    <property type="entry name" value="SRPBCC_CalC_Aha1-like"/>
    <property type="match status" value="1"/>
</dbReference>
<dbReference type="KEGG" id="mmag:MMAD_18260"/>
<comment type="similarity">
    <text evidence="1">Belongs to the AHA1 family.</text>
</comment>
<evidence type="ECO:0000313" key="3">
    <source>
        <dbReference type="EMBL" id="BBZ27531.1"/>
    </source>
</evidence>
<dbReference type="Proteomes" id="UP000466517">
    <property type="component" value="Chromosome"/>
</dbReference>
<dbReference type="Pfam" id="PF08327">
    <property type="entry name" value="AHSA1"/>
    <property type="match status" value="1"/>
</dbReference>
<reference evidence="3 4" key="1">
    <citation type="journal article" date="2019" name="Emerg. Microbes Infect.">
        <title>Comprehensive subspecies identification of 175 nontuberculous mycobacteria species based on 7547 genomic profiles.</title>
        <authorList>
            <person name="Matsumoto Y."/>
            <person name="Kinjo T."/>
            <person name="Motooka D."/>
            <person name="Nabeya D."/>
            <person name="Jung N."/>
            <person name="Uechi K."/>
            <person name="Horii T."/>
            <person name="Iida T."/>
            <person name="Fujita J."/>
            <person name="Nakamura S."/>
        </authorList>
    </citation>
    <scope>NUCLEOTIDE SEQUENCE [LARGE SCALE GENOMIC DNA]</scope>
    <source>
        <strain evidence="3 4">JCM 13574</strain>
    </source>
</reference>
<dbReference type="Gene3D" id="3.30.530.20">
    <property type="match status" value="1"/>
</dbReference>